<feature type="transmembrane region" description="Helical" evidence="7">
    <location>
        <begin position="73"/>
        <end position="93"/>
    </location>
</feature>
<gene>
    <name evidence="10" type="ORF">HRJ53_09310</name>
</gene>
<keyword evidence="3 7" id="KW-0812">Transmembrane</keyword>
<comment type="subcellular location">
    <subcellularLocation>
        <location evidence="1">Cell membrane</location>
        <topology evidence="1">Multi-pass membrane protein</topology>
    </subcellularLocation>
</comment>
<dbReference type="GO" id="GO:0022857">
    <property type="term" value="F:transmembrane transporter activity"/>
    <property type="evidence" value="ECO:0007669"/>
    <property type="project" value="TreeGrafter"/>
</dbReference>
<sequence length="475" mass="50955">RAYGRQQEMAVRAAMGASEGRMIRQMLTESLLLAFIGGIAGLTTAVITLKAVLRFVPANLPRLGEVNIDWRVLGFALLISLATGLLFGLAPAIHSSKAGLASTMREGSRASGYSAKAGRMSDALMVSQLAFAVVLMVGAGLLLETLRDLLRQNPGFNPSQVVTANIYLPNPNNPQLDPYHTFAQQIPFNRELLRRANAIPGVELAAITSNLPAADTINSDSAAYGATNHNSLAIEDRPTESSGDLSAEIIRISPDYFSVIQTPLVEGRFFTEADENGKLPVVIIDEATARRYWWPDHDPVGRRLRIRLRFGQNPVNPWSTVVGVVKNIKHDGLDVDGVPHLYVPLNQFVGRTLSLALRTSLPASALEAQIRGAIQSVDPGLPVFNVTSMDEVLDASLASRRFSANLVGGFAGLAVLLASIGIYGLLAYIVGQRSREIGIRMALGARRKDILSMFLRKGVALAGVGIVAGLVFSAS</sequence>
<name>A0A7V8NPY1_9BACT</name>
<feature type="domain" description="ABC3 transporter permease C-terminal" evidence="8">
    <location>
        <begin position="410"/>
        <end position="473"/>
    </location>
</feature>
<evidence type="ECO:0000256" key="5">
    <source>
        <dbReference type="ARBA" id="ARBA00023136"/>
    </source>
</evidence>
<comment type="similarity">
    <text evidence="6">Belongs to the ABC-4 integral membrane protein family.</text>
</comment>
<feature type="domain" description="MacB-like periplasmic core" evidence="9">
    <location>
        <begin position="124"/>
        <end position="371"/>
    </location>
</feature>
<dbReference type="InterPro" id="IPR025857">
    <property type="entry name" value="MacB_PCD"/>
</dbReference>
<dbReference type="Pfam" id="PF02687">
    <property type="entry name" value="FtsX"/>
    <property type="match status" value="2"/>
</dbReference>
<evidence type="ECO:0000256" key="7">
    <source>
        <dbReference type="SAM" id="Phobius"/>
    </source>
</evidence>
<dbReference type="InterPro" id="IPR003838">
    <property type="entry name" value="ABC3_permease_C"/>
</dbReference>
<comment type="caution">
    <text evidence="10">The sequence shown here is derived from an EMBL/GenBank/DDBJ whole genome shotgun (WGS) entry which is preliminary data.</text>
</comment>
<evidence type="ECO:0000256" key="4">
    <source>
        <dbReference type="ARBA" id="ARBA00022989"/>
    </source>
</evidence>
<keyword evidence="11" id="KW-1185">Reference proteome</keyword>
<dbReference type="EMBL" id="JACDQQ010000900">
    <property type="protein sequence ID" value="MBA0085182.1"/>
    <property type="molecule type" value="Genomic_DNA"/>
</dbReference>
<keyword evidence="4 7" id="KW-1133">Transmembrane helix</keyword>
<feature type="transmembrane region" description="Helical" evidence="7">
    <location>
        <begin position="123"/>
        <end position="143"/>
    </location>
</feature>
<reference evidence="10" key="1">
    <citation type="submission" date="2020-06" db="EMBL/GenBank/DDBJ databases">
        <title>Legume-microbial interactions unlock mineral nutrients during tropical forest succession.</title>
        <authorList>
            <person name="Epihov D.Z."/>
        </authorList>
    </citation>
    <scope>NUCLEOTIDE SEQUENCE [LARGE SCALE GENOMIC DNA]</scope>
    <source>
        <strain evidence="10">Pan2503</strain>
    </source>
</reference>
<dbReference type="PANTHER" id="PTHR30572">
    <property type="entry name" value="MEMBRANE COMPONENT OF TRANSPORTER-RELATED"/>
    <property type="match status" value="1"/>
</dbReference>
<protein>
    <submittedName>
        <fullName evidence="10">FtsX-like permease family protein</fullName>
    </submittedName>
</protein>
<evidence type="ECO:0000256" key="2">
    <source>
        <dbReference type="ARBA" id="ARBA00022475"/>
    </source>
</evidence>
<dbReference type="PANTHER" id="PTHR30572:SF4">
    <property type="entry name" value="ABC TRANSPORTER PERMEASE YTRF"/>
    <property type="match status" value="1"/>
</dbReference>
<feature type="non-terminal residue" evidence="10">
    <location>
        <position position="475"/>
    </location>
</feature>
<evidence type="ECO:0000256" key="3">
    <source>
        <dbReference type="ARBA" id="ARBA00022692"/>
    </source>
</evidence>
<dbReference type="Proteomes" id="UP000567293">
    <property type="component" value="Unassembled WGS sequence"/>
</dbReference>
<evidence type="ECO:0000256" key="1">
    <source>
        <dbReference type="ARBA" id="ARBA00004651"/>
    </source>
</evidence>
<evidence type="ECO:0000256" key="6">
    <source>
        <dbReference type="ARBA" id="ARBA00038076"/>
    </source>
</evidence>
<dbReference type="Pfam" id="PF12704">
    <property type="entry name" value="MacB_PCD"/>
    <property type="match status" value="1"/>
</dbReference>
<evidence type="ECO:0000313" key="10">
    <source>
        <dbReference type="EMBL" id="MBA0085182.1"/>
    </source>
</evidence>
<organism evidence="10 11">
    <name type="scientific">Candidatus Acidiferrum panamense</name>
    <dbReference type="NCBI Taxonomy" id="2741543"/>
    <lineage>
        <taxon>Bacteria</taxon>
        <taxon>Pseudomonadati</taxon>
        <taxon>Acidobacteriota</taxon>
        <taxon>Terriglobia</taxon>
        <taxon>Candidatus Acidiferrales</taxon>
        <taxon>Candidatus Acidiferrum</taxon>
    </lineage>
</organism>
<evidence type="ECO:0000259" key="9">
    <source>
        <dbReference type="Pfam" id="PF12704"/>
    </source>
</evidence>
<feature type="transmembrane region" description="Helical" evidence="7">
    <location>
        <begin position="31"/>
        <end position="53"/>
    </location>
</feature>
<evidence type="ECO:0000259" key="8">
    <source>
        <dbReference type="Pfam" id="PF02687"/>
    </source>
</evidence>
<dbReference type="GO" id="GO:0005886">
    <property type="term" value="C:plasma membrane"/>
    <property type="evidence" value="ECO:0007669"/>
    <property type="project" value="UniProtKB-SubCell"/>
</dbReference>
<keyword evidence="5 7" id="KW-0472">Membrane</keyword>
<dbReference type="InterPro" id="IPR050250">
    <property type="entry name" value="Macrolide_Exporter_MacB"/>
</dbReference>
<feature type="transmembrane region" description="Helical" evidence="7">
    <location>
        <begin position="450"/>
        <end position="472"/>
    </location>
</feature>
<dbReference type="AlphaFoldDB" id="A0A7V8NPY1"/>
<keyword evidence="2" id="KW-1003">Cell membrane</keyword>
<feature type="transmembrane region" description="Helical" evidence="7">
    <location>
        <begin position="406"/>
        <end position="430"/>
    </location>
</feature>
<evidence type="ECO:0000313" key="11">
    <source>
        <dbReference type="Proteomes" id="UP000567293"/>
    </source>
</evidence>
<feature type="domain" description="ABC3 transporter permease C-terminal" evidence="8">
    <location>
        <begin position="3"/>
        <end position="98"/>
    </location>
</feature>
<accession>A0A7V8NPY1</accession>
<proteinExistence type="inferred from homology"/>
<feature type="non-terminal residue" evidence="10">
    <location>
        <position position="1"/>
    </location>
</feature>